<evidence type="ECO:0000256" key="3">
    <source>
        <dbReference type="ARBA" id="ARBA00023015"/>
    </source>
</evidence>
<dbReference type="GO" id="GO:0043565">
    <property type="term" value="F:sequence-specific DNA binding"/>
    <property type="evidence" value="ECO:0007669"/>
    <property type="project" value="InterPro"/>
</dbReference>
<evidence type="ECO:0000313" key="7">
    <source>
        <dbReference type="EMBL" id="TWU44089.1"/>
    </source>
</evidence>
<feature type="domain" description="PAS" evidence="6">
    <location>
        <begin position="1"/>
        <end position="44"/>
    </location>
</feature>
<accession>A0A5C6EAA5</accession>
<organism evidence="7 8">
    <name type="scientific">Novipirellula aureliae</name>
    <dbReference type="NCBI Taxonomy" id="2527966"/>
    <lineage>
        <taxon>Bacteria</taxon>
        <taxon>Pseudomonadati</taxon>
        <taxon>Planctomycetota</taxon>
        <taxon>Planctomycetia</taxon>
        <taxon>Pirellulales</taxon>
        <taxon>Pirellulaceae</taxon>
        <taxon>Novipirellula</taxon>
    </lineage>
</organism>
<evidence type="ECO:0000259" key="5">
    <source>
        <dbReference type="PROSITE" id="PS50045"/>
    </source>
</evidence>
<keyword evidence="3" id="KW-0805">Transcription regulation</keyword>
<dbReference type="PRINTS" id="PR01590">
    <property type="entry name" value="HTHFIS"/>
</dbReference>
<keyword evidence="8" id="KW-1185">Reference proteome</keyword>
<dbReference type="InterPro" id="IPR027417">
    <property type="entry name" value="P-loop_NTPase"/>
</dbReference>
<dbReference type="PROSITE" id="PS50112">
    <property type="entry name" value="PAS"/>
    <property type="match status" value="1"/>
</dbReference>
<keyword evidence="1" id="KW-0547">Nucleotide-binding</keyword>
<dbReference type="PANTHER" id="PTHR32071:SF57">
    <property type="entry name" value="C4-DICARBOXYLATE TRANSPORT TRANSCRIPTIONAL REGULATORY PROTEIN DCTD"/>
    <property type="match status" value="1"/>
</dbReference>
<keyword evidence="4" id="KW-0804">Transcription</keyword>
<reference evidence="7 8" key="1">
    <citation type="submission" date="2019-02" db="EMBL/GenBank/DDBJ databases">
        <title>Deep-cultivation of Planctomycetes and their phenomic and genomic characterization uncovers novel biology.</title>
        <authorList>
            <person name="Wiegand S."/>
            <person name="Jogler M."/>
            <person name="Boedeker C."/>
            <person name="Pinto D."/>
            <person name="Vollmers J."/>
            <person name="Rivas-Marin E."/>
            <person name="Kohn T."/>
            <person name="Peeters S.H."/>
            <person name="Heuer A."/>
            <person name="Rast P."/>
            <person name="Oberbeckmann S."/>
            <person name="Bunk B."/>
            <person name="Jeske O."/>
            <person name="Meyerdierks A."/>
            <person name="Storesund J.E."/>
            <person name="Kallscheuer N."/>
            <person name="Luecker S."/>
            <person name="Lage O.M."/>
            <person name="Pohl T."/>
            <person name="Merkel B.J."/>
            <person name="Hornburger P."/>
            <person name="Mueller R.-W."/>
            <person name="Bruemmer F."/>
            <person name="Labrenz M."/>
            <person name="Spormann A.M."/>
            <person name="Op Den Camp H."/>
            <person name="Overmann J."/>
            <person name="Amann R."/>
            <person name="Jetten M.S.M."/>
            <person name="Mascher T."/>
            <person name="Medema M.H."/>
            <person name="Devos D.P."/>
            <person name="Kaster A.-K."/>
            <person name="Ovreas L."/>
            <person name="Rohde M."/>
            <person name="Galperin M.Y."/>
            <person name="Jogler C."/>
        </authorList>
    </citation>
    <scope>NUCLEOTIDE SEQUENCE [LARGE SCALE GENOMIC DNA]</scope>
    <source>
        <strain evidence="7 8">Q31b</strain>
    </source>
</reference>
<dbReference type="InterPro" id="IPR002197">
    <property type="entry name" value="HTH_Fis"/>
</dbReference>
<dbReference type="InterPro" id="IPR035965">
    <property type="entry name" value="PAS-like_dom_sf"/>
</dbReference>
<dbReference type="Pfam" id="PF02954">
    <property type="entry name" value="HTH_8"/>
    <property type="match status" value="1"/>
</dbReference>
<dbReference type="InterPro" id="IPR000014">
    <property type="entry name" value="PAS"/>
</dbReference>
<name>A0A5C6EAA5_9BACT</name>
<dbReference type="PANTHER" id="PTHR32071">
    <property type="entry name" value="TRANSCRIPTIONAL REGULATORY PROTEIN"/>
    <property type="match status" value="1"/>
</dbReference>
<evidence type="ECO:0000313" key="8">
    <source>
        <dbReference type="Proteomes" id="UP000315471"/>
    </source>
</evidence>
<dbReference type="Pfam" id="PF14532">
    <property type="entry name" value="Sigma54_activ_2"/>
    <property type="match status" value="1"/>
</dbReference>
<protein>
    <submittedName>
        <fullName evidence="7">Transcriptional regulatory protein ZraR</fullName>
    </submittedName>
</protein>
<dbReference type="Pfam" id="PF25601">
    <property type="entry name" value="AAA_lid_14"/>
    <property type="match status" value="1"/>
</dbReference>
<dbReference type="SUPFAM" id="SSF55785">
    <property type="entry name" value="PYP-like sensor domain (PAS domain)"/>
    <property type="match status" value="1"/>
</dbReference>
<dbReference type="InterPro" id="IPR058031">
    <property type="entry name" value="AAA_lid_NorR"/>
</dbReference>
<dbReference type="InterPro" id="IPR009057">
    <property type="entry name" value="Homeodomain-like_sf"/>
</dbReference>
<sequence length="493" mass="53861">MRLFDASDAPVWAIDAEGMLVYLSASTARWLGIDVETLLNRRCIAGSPCSDDPLDQLAASLSPPPGLYQRGTASLRVQPYLKSTPGSPASAESSPSFQPIQPLDVRFIRVGNSDREDGRGVALAIGGTFEDRSLSPKLNQELEDAAAIRQYLDTWRKQHTSIAELATIGKSAEARQIRSRLRVAASIRTHLALFGPPGCAGESIARRIHLQSSPREPLVLVDGALMDPELLDATIASAISGLTDSNETLATAIIRDLDEMPLDAQRHLVHLVKLFEGRFRIIGLCSHHVRTISESLIGDSQTNESSAGDSFVGDPHQPAFTIVEDLAEIICGLTVTLSPLSVRVEDIPLIATAILHARFAAKEGQLERIGRAAMDLLVKYPWPKNYDELDAAIRHSFRTASGDTLTPDNLPLSIRSYHPRSQSRVEKKKSVSLDQKLEVFERRLIETALEAAEGNRAEAARSLGITRSRLLRRIEASKAKKDANRSLKRGDGK</sequence>
<evidence type="ECO:0000256" key="2">
    <source>
        <dbReference type="ARBA" id="ARBA00022840"/>
    </source>
</evidence>
<dbReference type="InterPro" id="IPR002078">
    <property type="entry name" value="Sigma_54_int"/>
</dbReference>
<dbReference type="GO" id="GO:0006355">
    <property type="term" value="P:regulation of DNA-templated transcription"/>
    <property type="evidence" value="ECO:0007669"/>
    <property type="project" value="InterPro"/>
</dbReference>
<dbReference type="Gene3D" id="1.10.10.60">
    <property type="entry name" value="Homeodomain-like"/>
    <property type="match status" value="1"/>
</dbReference>
<keyword evidence="2" id="KW-0067">ATP-binding</keyword>
<dbReference type="SUPFAM" id="SSF46689">
    <property type="entry name" value="Homeodomain-like"/>
    <property type="match status" value="1"/>
</dbReference>
<dbReference type="RefSeq" id="WP_197171129.1">
    <property type="nucleotide sequence ID" value="NZ_SJPY01000002.1"/>
</dbReference>
<proteinExistence type="predicted"/>
<gene>
    <name evidence="7" type="primary">zraR_5</name>
    <name evidence="7" type="ORF">Q31b_16240</name>
</gene>
<evidence type="ECO:0000256" key="4">
    <source>
        <dbReference type="ARBA" id="ARBA00023163"/>
    </source>
</evidence>
<dbReference type="EMBL" id="SJPY01000002">
    <property type="protein sequence ID" value="TWU44089.1"/>
    <property type="molecule type" value="Genomic_DNA"/>
</dbReference>
<evidence type="ECO:0000256" key="1">
    <source>
        <dbReference type="ARBA" id="ARBA00022741"/>
    </source>
</evidence>
<dbReference type="GO" id="GO:0005524">
    <property type="term" value="F:ATP binding"/>
    <property type="evidence" value="ECO:0007669"/>
    <property type="project" value="UniProtKB-KW"/>
</dbReference>
<dbReference type="AlphaFoldDB" id="A0A5C6EAA5"/>
<dbReference type="Proteomes" id="UP000315471">
    <property type="component" value="Unassembled WGS sequence"/>
</dbReference>
<feature type="domain" description="Sigma-54 factor interaction" evidence="5">
    <location>
        <begin position="167"/>
        <end position="398"/>
    </location>
</feature>
<dbReference type="SUPFAM" id="SSF52540">
    <property type="entry name" value="P-loop containing nucleoside triphosphate hydrolases"/>
    <property type="match status" value="1"/>
</dbReference>
<evidence type="ECO:0000259" key="6">
    <source>
        <dbReference type="PROSITE" id="PS50112"/>
    </source>
</evidence>
<comment type="caution">
    <text evidence="7">The sequence shown here is derived from an EMBL/GenBank/DDBJ whole genome shotgun (WGS) entry which is preliminary data.</text>
</comment>
<dbReference type="Gene3D" id="3.40.50.300">
    <property type="entry name" value="P-loop containing nucleotide triphosphate hydrolases"/>
    <property type="match status" value="1"/>
</dbReference>
<dbReference type="PROSITE" id="PS50045">
    <property type="entry name" value="SIGMA54_INTERACT_4"/>
    <property type="match status" value="1"/>
</dbReference>
<dbReference type="Gene3D" id="1.10.8.60">
    <property type="match status" value="1"/>
</dbReference>